<proteinExistence type="predicted"/>
<reference evidence="1" key="1">
    <citation type="submission" date="2018-05" db="EMBL/GenBank/DDBJ databases">
        <authorList>
            <person name="Lanie J.A."/>
            <person name="Ng W.-L."/>
            <person name="Kazmierczak K.M."/>
            <person name="Andrzejewski T.M."/>
            <person name="Davidsen T.M."/>
            <person name="Wayne K.J."/>
            <person name="Tettelin H."/>
            <person name="Glass J.I."/>
            <person name="Rusch D."/>
            <person name="Podicherti R."/>
            <person name="Tsui H.-C.T."/>
            <person name="Winkler M.E."/>
        </authorList>
    </citation>
    <scope>NUCLEOTIDE SEQUENCE</scope>
</reference>
<gene>
    <name evidence="1" type="ORF">METZ01_LOCUS218799</name>
</gene>
<accession>A0A382FTP2</accession>
<evidence type="ECO:0008006" key="2">
    <source>
        <dbReference type="Google" id="ProtNLM"/>
    </source>
</evidence>
<dbReference type="InterPro" id="IPR029021">
    <property type="entry name" value="Prot-tyrosine_phosphatase-like"/>
</dbReference>
<evidence type="ECO:0000313" key="1">
    <source>
        <dbReference type="EMBL" id="SVB65945.1"/>
    </source>
</evidence>
<sequence length="187" mass="21444">MIIVCSLKDLNVVCESIKPSHLISVIDPGYEPQTPNGVLNHLKLGFDDIEEVSENNSIFRLNTDKFPQLPPNEDHTNSIIDFTKDWDSRKPIVIHCWCGVSRSMATAIYILCKINPENVDKNVRYMRSIAPHANPNKLMVSIFERYLKIDGQIIEAFNKYPHTTTYDCATTFAPVTIFKIKELKDFR</sequence>
<protein>
    <recommendedName>
        <fullName evidence="2">Tyrosine specific protein phosphatases domain-containing protein</fullName>
    </recommendedName>
</protein>
<name>A0A382FTP2_9ZZZZ</name>
<organism evidence="1">
    <name type="scientific">marine metagenome</name>
    <dbReference type="NCBI Taxonomy" id="408172"/>
    <lineage>
        <taxon>unclassified sequences</taxon>
        <taxon>metagenomes</taxon>
        <taxon>ecological metagenomes</taxon>
    </lineage>
</organism>
<dbReference type="SUPFAM" id="SSF52799">
    <property type="entry name" value="(Phosphotyrosine protein) phosphatases II"/>
    <property type="match status" value="1"/>
</dbReference>
<dbReference type="EMBL" id="UINC01051595">
    <property type="protein sequence ID" value="SVB65945.1"/>
    <property type="molecule type" value="Genomic_DNA"/>
</dbReference>
<dbReference type="Gene3D" id="3.90.190.10">
    <property type="entry name" value="Protein tyrosine phosphatase superfamily"/>
    <property type="match status" value="1"/>
</dbReference>
<dbReference type="AlphaFoldDB" id="A0A382FTP2"/>